<protein>
    <recommendedName>
        <fullName evidence="5 10">Phosphoglycolate phosphatase</fullName>
        <shortName evidence="10">PGP</shortName>
        <shortName evidence="10">PGPase</shortName>
        <ecNumber evidence="5 10">3.1.3.18</ecNumber>
    </recommendedName>
</protein>
<proteinExistence type="inferred from homology"/>
<dbReference type="HAMAP" id="MF_00495">
    <property type="entry name" value="GPH_hydrolase_bact"/>
    <property type="match status" value="1"/>
</dbReference>
<dbReference type="SFLD" id="SFLDG01135">
    <property type="entry name" value="C1.5.6:_HAD__Beta-PGM__Phospha"/>
    <property type="match status" value="1"/>
</dbReference>
<dbReference type="NCBIfam" id="TIGR01509">
    <property type="entry name" value="HAD-SF-IA-v3"/>
    <property type="match status" value="1"/>
</dbReference>
<dbReference type="Gene3D" id="1.10.150.240">
    <property type="entry name" value="Putative phosphatase, domain 2"/>
    <property type="match status" value="1"/>
</dbReference>
<feature type="active site" description="Nucleophile" evidence="10">
    <location>
        <position position="16"/>
    </location>
</feature>
<gene>
    <name evidence="11" type="ORF">EZI54_03075</name>
</gene>
<evidence type="ECO:0000256" key="8">
    <source>
        <dbReference type="ARBA" id="ARBA00022842"/>
    </source>
</evidence>
<name>A0ABY1ZSS2_9GAMM</name>
<accession>A0ABY1ZSS2</accession>
<evidence type="ECO:0000256" key="6">
    <source>
        <dbReference type="ARBA" id="ARBA00022723"/>
    </source>
</evidence>
<evidence type="ECO:0000256" key="5">
    <source>
        <dbReference type="ARBA" id="ARBA00013078"/>
    </source>
</evidence>
<evidence type="ECO:0000256" key="10">
    <source>
        <dbReference type="HAMAP-Rule" id="MF_00495"/>
    </source>
</evidence>
<comment type="caution">
    <text evidence="11">The sequence shown here is derived from an EMBL/GenBank/DDBJ whole genome shotgun (WGS) entry which is preliminary data.</text>
</comment>
<keyword evidence="9 10" id="KW-0119">Carbohydrate metabolism</keyword>
<dbReference type="PANTHER" id="PTHR43434:SF1">
    <property type="entry name" value="PHOSPHOGLYCOLATE PHOSPHATASE"/>
    <property type="match status" value="1"/>
</dbReference>
<comment type="catalytic activity">
    <reaction evidence="1 10">
        <text>2-phosphoglycolate + H2O = glycolate + phosphate</text>
        <dbReference type="Rhea" id="RHEA:14369"/>
        <dbReference type="ChEBI" id="CHEBI:15377"/>
        <dbReference type="ChEBI" id="CHEBI:29805"/>
        <dbReference type="ChEBI" id="CHEBI:43474"/>
        <dbReference type="ChEBI" id="CHEBI:58033"/>
        <dbReference type="EC" id="3.1.3.18"/>
    </reaction>
</comment>
<feature type="binding site" evidence="10">
    <location>
        <position position="183"/>
    </location>
    <ligand>
        <name>Mg(2+)</name>
        <dbReference type="ChEBI" id="CHEBI:18420"/>
    </ligand>
</feature>
<keyword evidence="12" id="KW-1185">Reference proteome</keyword>
<dbReference type="Gene3D" id="3.40.50.1000">
    <property type="entry name" value="HAD superfamily/HAD-like"/>
    <property type="match status" value="1"/>
</dbReference>
<dbReference type="SFLD" id="SFLDG01129">
    <property type="entry name" value="C1.5:_HAD__Beta-PGM__Phosphata"/>
    <property type="match status" value="1"/>
</dbReference>
<evidence type="ECO:0000256" key="4">
    <source>
        <dbReference type="ARBA" id="ARBA00006171"/>
    </source>
</evidence>
<dbReference type="EMBL" id="SJDL01000003">
    <property type="protein sequence ID" value="TBW58870.1"/>
    <property type="molecule type" value="Genomic_DNA"/>
</dbReference>
<dbReference type="PANTHER" id="PTHR43434">
    <property type="entry name" value="PHOSPHOGLYCOLATE PHOSPHATASE"/>
    <property type="match status" value="1"/>
</dbReference>
<dbReference type="CDD" id="cd16417">
    <property type="entry name" value="HAD_PGPase"/>
    <property type="match status" value="1"/>
</dbReference>
<dbReference type="NCBIfam" id="NF009695">
    <property type="entry name" value="PRK13222.1-2"/>
    <property type="match status" value="1"/>
</dbReference>
<dbReference type="NCBIfam" id="TIGR01449">
    <property type="entry name" value="PGP_bact"/>
    <property type="match status" value="1"/>
</dbReference>
<evidence type="ECO:0000256" key="9">
    <source>
        <dbReference type="ARBA" id="ARBA00023277"/>
    </source>
</evidence>
<evidence type="ECO:0000256" key="1">
    <source>
        <dbReference type="ARBA" id="ARBA00000830"/>
    </source>
</evidence>
<keyword evidence="8 10" id="KW-0460">Magnesium</keyword>
<evidence type="ECO:0000256" key="3">
    <source>
        <dbReference type="ARBA" id="ARBA00004818"/>
    </source>
</evidence>
<reference evidence="11 12" key="1">
    <citation type="submission" date="2019-02" db="EMBL/GenBank/DDBJ databases">
        <title>Marinobacter halodurans sp. nov., a marine bacterium isolated from sea tidal flat.</title>
        <authorList>
            <person name="Yoo Y."/>
            <person name="Lee D.W."/>
            <person name="Kim B.S."/>
            <person name="Kim J.-J."/>
        </authorList>
    </citation>
    <scope>NUCLEOTIDE SEQUENCE [LARGE SCALE GENOMIC DNA]</scope>
    <source>
        <strain evidence="11 12">YJ-S3-2</strain>
    </source>
</reference>
<dbReference type="InterPro" id="IPR036412">
    <property type="entry name" value="HAD-like_sf"/>
</dbReference>
<evidence type="ECO:0000256" key="7">
    <source>
        <dbReference type="ARBA" id="ARBA00022801"/>
    </source>
</evidence>
<dbReference type="PRINTS" id="PR00413">
    <property type="entry name" value="HADHALOGNASE"/>
</dbReference>
<dbReference type="InterPro" id="IPR006439">
    <property type="entry name" value="HAD-SF_hydro_IA"/>
</dbReference>
<dbReference type="SUPFAM" id="SSF56784">
    <property type="entry name" value="HAD-like"/>
    <property type="match status" value="1"/>
</dbReference>
<evidence type="ECO:0000313" key="12">
    <source>
        <dbReference type="Proteomes" id="UP000313645"/>
    </source>
</evidence>
<dbReference type="NCBIfam" id="TIGR01549">
    <property type="entry name" value="HAD-SF-IA-v1"/>
    <property type="match status" value="1"/>
</dbReference>
<dbReference type="Proteomes" id="UP000313645">
    <property type="component" value="Unassembled WGS sequence"/>
</dbReference>
<dbReference type="InterPro" id="IPR023198">
    <property type="entry name" value="PGP-like_dom2"/>
</dbReference>
<dbReference type="SFLD" id="SFLDS00003">
    <property type="entry name" value="Haloacid_Dehalogenase"/>
    <property type="match status" value="1"/>
</dbReference>
<evidence type="ECO:0000313" key="11">
    <source>
        <dbReference type="EMBL" id="TBW58870.1"/>
    </source>
</evidence>
<dbReference type="EC" id="3.1.3.18" evidence="5 10"/>
<comment type="function">
    <text evidence="10">Specifically catalyzes the dephosphorylation of 2-phosphoglycolate. Is involved in the dissimilation of the intracellular 2-phosphoglycolate formed during the DNA repair of 3'-phosphoglycolate ends, a major class of DNA lesions induced by oxidative stress.</text>
</comment>
<dbReference type="RefSeq" id="WP_131478918.1">
    <property type="nucleotide sequence ID" value="NZ_SJDL01000003.1"/>
</dbReference>
<dbReference type="InterPro" id="IPR023214">
    <property type="entry name" value="HAD_sf"/>
</dbReference>
<comment type="similarity">
    <text evidence="4 10">Belongs to the HAD-like hydrolase superfamily. CbbY/CbbZ/Gph/YieH family.</text>
</comment>
<dbReference type="InterPro" id="IPR037512">
    <property type="entry name" value="PGPase_prok"/>
</dbReference>
<comment type="pathway">
    <text evidence="3 10">Organic acid metabolism; glycolate biosynthesis; glycolate from 2-phosphoglycolate: step 1/1.</text>
</comment>
<comment type="cofactor">
    <cofactor evidence="2 10">
        <name>Mg(2+)</name>
        <dbReference type="ChEBI" id="CHEBI:18420"/>
    </cofactor>
</comment>
<feature type="binding site" evidence="10">
    <location>
        <position position="18"/>
    </location>
    <ligand>
        <name>Mg(2+)</name>
        <dbReference type="ChEBI" id="CHEBI:18420"/>
    </ligand>
</feature>
<keyword evidence="7 10" id="KW-0378">Hydrolase</keyword>
<dbReference type="GO" id="GO:0008967">
    <property type="term" value="F:phosphoglycolate phosphatase activity"/>
    <property type="evidence" value="ECO:0007669"/>
    <property type="project" value="UniProtKB-EC"/>
</dbReference>
<sequence>MKQLFNGRWPDTILFDLDGTLVDSAPDLAAAIDAMLEGLGRSPAGAEKVRQWVGNGAGVLVRRALAGRFDHENGPHLSDDEFHAAQQRFFDAYADLNGGLARIYDGVEPFLEAAKAAGARLAVVTNKPTAFTGPLLEKMNLAHWFDVAISGDTLPVKKPDPAQLHHAIEQLDGDAGRTLMVGDSINDIEAAQRAGVPVVAVRYGYNYGGGIDEMGADIVVDSLVELL</sequence>
<dbReference type="Pfam" id="PF00702">
    <property type="entry name" value="Hydrolase"/>
    <property type="match status" value="1"/>
</dbReference>
<keyword evidence="6 10" id="KW-0479">Metal-binding</keyword>
<evidence type="ECO:0000256" key="2">
    <source>
        <dbReference type="ARBA" id="ARBA00001946"/>
    </source>
</evidence>
<feature type="binding site" evidence="10">
    <location>
        <position position="16"/>
    </location>
    <ligand>
        <name>Mg(2+)</name>
        <dbReference type="ChEBI" id="CHEBI:18420"/>
    </ligand>
</feature>
<organism evidence="11 12">
    <name type="scientific">Marinobacter halodurans</name>
    <dbReference type="NCBI Taxonomy" id="2528979"/>
    <lineage>
        <taxon>Bacteria</taxon>
        <taxon>Pseudomonadati</taxon>
        <taxon>Pseudomonadota</taxon>
        <taxon>Gammaproteobacteria</taxon>
        <taxon>Pseudomonadales</taxon>
        <taxon>Marinobacteraceae</taxon>
        <taxon>Marinobacter</taxon>
    </lineage>
</organism>
<dbReference type="InterPro" id="IPR050155">
    <property type="entry name" value="HAD-like_hydrolase_sf"/>
</dbReference>